<dbReference type="eggNOG" id="KOG4034">
    <property type="taxonomic scope" value="Eukaryota"/>
</dbReference>
<dbReference type="GO" id="GO:0003735">
    <property type="term" value="F:structural constituent of ribosome"/>
    <property type="evidence" value="ECO:0007669"/>
    <property type="project" value="InterPro"/>
</dbReference>
<dbReference type="EMBL" id="KB446544">
    <property type="protein sequence ID" value="EME40148.1"/>
    <property type="molecule type" value="Genomic_DNA"/>
</dbReference>
<dbReference type="InterPro" id="IPR007740">
    <property type="entry name" value="Ribosomal_mL49"/>
</dbReference>
<evidence type="ECO:0000256" key="5">
    <source>
        <dbReference type="ARBA" id="ARBA00023274"/>
    </source>
</evidence>
<keyword evidence="5" id="KW-0687">Ribonucleoprotein</keyword>
<comment type="similarity">
    <text evidence="2">Belongs to the mitochondrion-specific ribosomal protein mL49 family.</text>
</comment>
<accession>N1PCE8</accession>
<keyword evidence="3" id="KW-0689">Ribosomal protein</keyword>
<dbReference type="STRING" id="675120.N1PCE8"/>
<reference evidence="9" key="1">
    <citation type="journal article" date="2012" name="PLoS Genet.">
        <title>The genomes of the fungal plant pathogens Cladosporium fulvum and Dothistroma septosporum reveal adaptation to different hosts and lifestyles but also signatures of common ancestry.</title>
        <authorList>
            <person name="de Wit P.J.G.M."/>
            <person name="van der Burgt A."/>
            <person name="Oekmen B."/>
            <person name="Stergiopoulos I."/>
            <person name="Abd-Elsalam K.A."/>
            <person name="Aerts A.L."/>
            <person name="Bahkali A.H."/>
            <person name="Beenen H.G."/>
            <person name="Chettri P."/>
            <person name="Cox M.P."/>
            <person name="Datema E."/>
            <person name="de Vries R.P."/>
            <person name="Dhillon B."/>
            <person name="Ganley A.R."/>
            <person name="Griffiths S.A."/>
            <person name="Guo Y."/>
            <person name="Hamelin R.C."/>
            <person name="Henrissat B."/>
            <person name="Kabir M.S."/>
            <person name="Jashni M.K."/>
            <person name="Kema G."/>
            <person name="Klaubauf S."/>
            <person name="Lapidus A."/>
            <person name="Levasseur A."/>
            <person name="Lindquist E."/>
            <person name="Mehrabi R."/>
            <person name="Ohm R.A."/>
            <person name="Owen T.J."/>
            <person name="Salamov A."/>
            <person name="Schwelm A."/>
            <person name="Schijlen E."/>
            <person name="Sun H."/>
            <person name="van den Burg H.A."/>
            <person name="van Ham R.C.H.J."/>
            <person name="Zhang S."/>
            <person name="Goodwin S.B."/>
            <person name="Grigoriev I.V."/>
            <person name="Collemare J."/>
            <person name="Bradshaw R.E."/>
        </authorList>
    </citation>
    <scope>NUCLEOTIDE SEQUENCE [LARGE SCALE GENOMIC DNA]</scope>
    <source>
        <strain evidence="9">NZE10 / CBS 128990</strain>
    </source>
</reference>
<keyword evidence="4" id="KW-0496">Mitochondrion</keyword>
<evidence type="ECO:0000313" key="8">
    <source>
        <dbReference type="EMBL" id="EME40148.1"/>
    </source>
</evidence>
<dbReference type="PANTHER" id="PTHR13477">
    <property type="entry name" value="MITOCHONDRIAL 39S RIBOSOMAL PROTEIN L49"/>
    <property type="match status" value="1"/>
</dbReference>
<proteinExistence type="inferred from homology"/>
<evidence type="ECO:0000256" key="2">
    <source>
        <dbReference type="ARBA" id="ARBA00005677"/>
    </source>
</evidence>
<organism evidence="8 9">
    <name type="scientific">Dothistroma septosporum (strain NZE10 / CBS 128990)</name>
    <name type="common">Red band needle blight fungus</name>
    <name type="synonym">Mycosphaerella pini</name>
    <dbReference type="NCBI Taxonomy" id="675120"/>
    <lineage>
        <taxon>Eukaryota</taxon>
        <taxon>Fungi</taxon>
        <taxon>Dikarya</taxon>
        <taxon>Ascomycota</taxon>
        <taxon>Pezizomycotina</taxon>
        <taxon>Dothideomycetes</taxon>
        <taxon>Dothideomycetidae</taxon>
        <taxon>Mycosphaerellales</taxon>
        <taxon>Mycosphaerellaceae</taxon>
        <taxon>Dothistroma</taxon>
    </lineage>
</organism>
<gene>
    <name evidence="8" type="ORF">DOTSEDRAFT_28054</name>
</gene>
<comment type="subcellular location">
    <subcellularLocation>
        <location evidence="1">Mitochondrion</location>
    </subcellularLocation>
</comment>
<evidence type="ECO:0000256" key="6">
    <source>
        <dbReference type="ARBA" id="ARBA00035191"/>
    </source>
</evidence>
<dbReference type="GO" id="GO:0006412">
    <property type="term" value="P:translation"/>
    <property type="evidence" value="ECO:0007669"/>
    <property type="project" value="InterPro"/>
</dbReference>
<evidence type="ECO:0000256" key="7">
    <source>
        <dbReference type="SAM" id="MobiDB-lite"/>
    </source>
</evidence>
<evidence type="ECO:0000256" key="1">
    <source>
        <dbReference type="ARBA" id="ARBA00004173"/>
    </source>
</evidence>
<dbReference type="GO" id="GO:0005762">
    <property type="term" value="C:mitochondrial large ribosomal subunit"/>
    <property type="evidence" value="ECO:0007669"/>
    <property type="project" value="TreeGrafter"/>
</dbReference>
<evidence type="ECO:0000256" key="4">
    <source>
        <dbReference type="ARBA" id="ARBA00023128"/>
    </source>
</evidence>
<evidence type="ECO:0000313" key="9">
    <source>
        <dbReference type="Proteomes" id="UP000016933"/>
    </source>
</evidence>
<dbReference type="Proteomes" id="UP000016933">
    <property type="component" value="Unassembled WGS sequence"/>
</dbReference>
<evidence type="ECO:0000256" key="3">
    <source>
        <dbReference type="ARBA" id="ARBA00022980"/>
    </source>
</evidence>
<dbReference type="PANTHER" id="PTHR13477:SF0">
    <property type="entry name" value="LARGE RIBOSOMAL SUBUNIT PROTEIN ML49"/>
    <property type="match status" value="1"/>
</dbReference>
<reference evidence="8 9" key="2">
    <citation type="journal article" date="2012" name="PLoS Pathog.">
        <title>Diverse lifestyles and strategies of plant pathogenesis encoded in the genomes of eighteen Dothideomycetes fungi.</title>
        <authorList>
            <person name="Ohm R.A."/>
            <person name="Feau N."/>
            <person name="Henrissat B."/>
            <person name="Schoch C.L."/>
            <person name="Horwitz B.A."/>
            <person name="Barry K.W."/>
            <person name="Condon B.J."/>
            <person name="Copeland A.C."/>
            <person name="Dhillon B."/>
            <person name="Glaser F."/>
            <person name="Hesse C.N."/>
            <person name="Kosti I."/>
            <person name="LaButti K."/>
            <person name="Lindquist E.A."/>
            <person name="Lucas S."/>
            <person name="Salamov A.A."/>
            <person name="Bradshaw R.E."/>
            <person name="Ciuffetti L."/>
            <person name="Hamelin R.C."/>
            <person name="Kema G.H.J."/>
            <person name="Lawrence C."/>
            <person name="Scott J.A."/>
            <person name="Spatafora J.W."/>
            <person name="Turgeon B.G."/>
            <person name="de Wit P.J.G.M."/>
            <person name="Zhong S."/>
            <person name="Goodwin S.B."/>
            <person name="Grigoriev I.V."/>
        </authorList>
    </citation>
    <scope>NUCLEOTIDE SEQUENCE [LARGE SCALE GENOMIC DNA]</scope>
    <source>
        <strain evidence="9">NZE10 / CBS 128990</strain>
    </source>
</reference>
<dbReference type="AlphaFoldDB" id="N1PCE8"/>
<dbReference type="OMA" id="KERHYPT"/>
<feature type="region of interest" description="Disordered" evidence="7">
    <location>
        <begin position="32"/>
        <end position="98"/>
    </location>
</feature>
<name>N1PCE8_DOTSN</name>
<protein>
    <recommendedName>
        <fullName evidence="6">Large ribosomal subunit protein mL49</fullName>
    </recommendedName>
</protein>
<sequence>MAASTPIMPFLRPLSLPRPQTVRQFLRFSTATPCREAAQQQQEDRNLAASRHAPEAYPPPSMKSRPRPKESKASRRTSYPQKERHYPTRQPSHHQPELPKLIPQPVQLLAPEKCAPNLPYFVTRSANNELPIYTLRKRGGNLKMTRVKKVDGDRMKLRDALRIALGVGEKDCVINSVTGHIMIKGHHKPVIEKFLRARKF</sequence>
<dbReference type="HOGENOM" id="CLU_085757_3_0_1"/>
<dbReference type="Gene3D" id="3.30.780.10">
    <property type="entry name" value="SUI1-like domain"/>
    <property type="match status" value="1"/>
</dbReference>
<keyword evidence="9" id="KW-1185">Reference proteome</keyword>
<dbReference type="Pfam" id="PF05046">
    <property type="entry name" value="Img2"/>
    <property type="match status" value="1"/>
</dbReference>
<dbReference type="OrthoDB" id="19439at2759"/>